<evidence type="ECO:0000313" key="2">
    <source>
        <dbReference type="EMBL" id="MBO8186736.1"/>
    </source>
</evidence>
<evidence type="ECO:0000313" key="3">
    <source>
        <dbReference type="Proteomes" id="UP001518976"/>
    </source>
</evidence>
<feature type="compositionally biased region" description="Basic and acidic residues" evidence="1">
    <location>
        <begin position="1"/>
        <end position="10"/>
    </location>
</feature>
<organism evidence="2 3">
    <name type="scientific">Streptomyces spirodelae</name>
    <dbReference type="NCBI Taxonomy" id="2812904"/>
    <lineage>
        <taxon>Bacteria</taxon>
        <taxon>Bacillati</taxon>
        <taxon>Actinomycetota</taxon>
        <taxon>Actinomycetes</taxon>
        <taxon>Kitasatosporales</taxon>
        <taxon>Streptomycetaceae</taxon>
        <taxon>Streptomyces</taxon>
    </lineage>
</organism>
<proteinExistence type="predicted"/>
<evidence type="ECO:0000256" key="1">
    <source>
        <dbReference type="SAM" id="MobiDB-lite"/>
    </source>
</evidence>
<reference evidence="2 3" key="1">
    <citation type="submission" date="2021-02" db="EMBL/GenBank/DDBJ databases">
        <title>Streptomyces spirodelae sp. nov., isolated from duckweed.</title>
        <authorList>
            <person name="Saimee Y."/>
            <person name="Duangmal K."/>
        </authorList>
    </citation>
    <scope>NUCLEOTIDE SEQUENCE [LARGE SCALE GENOMIC DNA]</scope>
    <source>
        <strain evidence="2 3">DW4-2</strain>
    </source>
</reference>
<comment type="caution">
    <text evidence="2">The sequence shown here is derived from an EMBL/GenBank/DDBJ whole genome shotgun (WGS) entry which is preliminary data.</text>
</comment>
<dbReference type="Pfam" id="PF13707">
    <property type="entry name" value="RloB"/>
    <property type="match status" value="1"/>
</dbReference>
<dbReference type="InterPro" id="IPR025591">
    <property type="entry name" value="RloB"/>
</dbReference>
<feature type="region of interest" description="Disordered" evidence="1">
    <location>
        <begin position="1"/>
        <end position="21"/>
    </location>
</feature>
<keyword evidence="3" id="KW-1185">Reference proteome</keyword>
<protein>
    <submittedName>
        <fullName evidence="2">RloB domain-containing protein</fullName>
    </submittedName>
</protein>
<gene>
    <name evidence="2" type="ORF">JW592_14880</name>
</gene>
<dbReference type="RefSeq" id="WP_209265544.1">
    <property type="nucleotide sequence ID" value="NZ_JAFFZN010000012.1"/>
</dbReference>
<accession>A0ABS3WUD2</accession>
<feature type="compositionally biased region" description="Basic residues" evidence="1">
    <location>
        <begin position="11"/>
        <end position="21"/>
    </location>
</feature>
<sequence>MARQRGGDNAHRKRKQQGAKRHREVYVFAEGEVTEDEYAQIVLEHGVRKHPDLPVKCEFRTPKERKPLPLVEDAVALAHRVRREARKAKLTEDDIRWPQVWCLFDRDQHKDIKKAVAYAKREKIGIAYSHPCFELWRLLHYQNYTGTFGCVCNDARDRLRQQPDFVKTYGANIKKVDDNLVASGTCRPTRSVPRGSVRSCAHG</sequence>
<dbReference type="EMBL" id="JAFFZN010000012">
    <property type="protein sequence ID" value="MBO8186736.1"/>
    <property type="molecule type" value="Genomic_DNA"/>
</dbReference>
<name>A0ABS3WUD2_9ACTN</name>
<dbReference type="Proteomes" id="UP001518976">
    <property type="component" value="Unassembled WGS sequence"/>
</dbReference>